<evidence type="ECO:0000256" key="5">
    <source>
        <dbReference type="ARBA" id="ARBA00022679"/>
    </source>
</evidence>
<organism evidence="17 18">
    <name type="scientific">Clitoria ternatea</name>
    <name type="common">Butterfly pea</name>
    <dbReference type="NCBI Taxonomy" id="43366"/>
    <lineage>
        <taxon>Eukaryota</taxon>
        <taxon>Viridiplantae</taxon>
        <taxon>Streptophyta</taxon>
        <taxon>Embryophyta</taxon>
        <taxon>Tracheophyta</taxon>
        <taxon>Spermatophyta</taxon>
        <taxon>Magnoliopsida</taxon>
        <taxon>eudicotyledons</taxon>
        <taxon>Gunneridae</taxon>
        <taxon>Pentapetalae</taxon>
        <taxon>rosids</taxon>
        <taxon>fabids</taxon>
        <taxon>Fabales</taxon>
        <taxon>Fabaceae</taxon>
        <taxon>Papilionoideae</taxon>
        <taxon>50 kb inversion clade</taxon>
        <taxon>NPAAA clade</taxon>
        <taxon>indigoferoid/millettioid clade</taxon>
        <taxon>Phaseoleae</taxon>
        <taxon>Clitoria</taxon>
    </lineage>
</organism>
<dbReference type="SMART" id="SM00184">
    <property type="entry name" value="RING"/>
    <property type="match status" value="1"/>
</dbReference>
<dbReference type="PROSITE" id="PS50089">
    <property type="entry name" value="ZF_RING_2"/>
    <property type="match status" value="1"/>
</dbReference>
<feature type="domain" description="RING-type" evidence="16">
    <location>
        <begin position="107"/>
        <end position="149"/>
    </location>
</feature>
<keyword evidence="11 15" id="KW-1133">Transmembrane helix</keyword>
<evidence type="ECO:0000256" key="3">
    <source>
        <dbReference type="ARBA" id="ARBA00004906"/>
    </source>
</evidence>
<comment type="subcellular location">
    <subcellularLocation>
        <location evidence="2">Membrane</location>
        <topology evidence="2">Single-pass membrane protein</topology>
    </subcellularLocation>
</comment>
<name>A0AAN9I1L3_CLITE</name>
<evidence type="ECO:0000256" key="10">
    <source>
        <dbReference type="ARBA" id="ARBA00022833"/>
    </source>
</evidence>
<keyword evidence="6 15" id="KW-0812">Transmembrane</keyword>
<dbReference type="GO" id="GO:0061630">
    <property type="term" value="F:ubiquitin protein ligase activity"/>
    <property type="evidence" value="ECO:0007669"/>
    <property type="project" value="UniProtKB-EC"/>
</dbReference>
<comment type="caution">
    <text evidence="17">The sequence shown here is derived from an EMBL/GenBank/DDBJ whole genome shotgun (WGS) entry which is preliminary data.</text>
</comment>
<keyword evidence="8 14" id="KW-0863">Zinc-finger</keyword>
<dbReference type="EC" id="2.3.2.27" evidence="4"/>
<gene>
    <name evidence="17" type="ORF">RJT34_29990</name>
</gene>
<dbReference type="Proteomes" id="UP001359559">
    <property type="component" value="Unassembled WGS sequence"/>
</dbReference>
<comment type="catalytic activity">
    <reaction evidence="1">
        <text>S-ubiquitinyl-[E2 ubiquitin-conjugating enzyme]-L-cysteine + [acceptor protein]-L-lysine = [E2 ubiquitin-conjugating enzyme]-L-cysteine + N(6)-ubiquitinyl-[acceptor protein]-L-lysine.</text>
        <dbReference type="EC" id="2.3.2.27"/>
    </reaction>
</comment>
<dbReference type="GO" id="GO:0016020">
    <property type="term" value="C:membrane"/>
    <property type="evidence" value="ECO:0007669"/>
    <property type="project" value="UniProtKB-SubCell"/>
</dbReference>
<dbReference type="PANTHER" id="PTHR46913:SF1">
    <property type="entry name" value="RING-H2 FINGER PROTEIN ATL16"/>
    <property type="match status" value="1"/>
</dbReference>
<sequence>MSSDSSDSHDLSGWKTEEVFSIILVCVIFFTLSGCHIILKHLLCALCGAFTPRSQVQRRLLDVSIPGDASLQLQSRGLEFSVVKSLPMSQFKKNEGDVEHKTMNIDCAICLGEYEEGEWLKLLPNCSHRFHIRCIDTWFESHSNCPLCRTVVLHLLPANNNQESFVSSGTLLETLRREEFFQERVHHFQSFHSENLTIRQQPSG</sequence>
<keyword evidence="9" id="KW-0833">Ubl conjugation pathway</keyword>
<evidence type="ECO:0000256" key="4">
    <source>
        <dbReference type="ARBA" id="ARBA00012483"/>
    </source>
</evidence>
<keyword evidence="5" id="KW-0808">Transferase</keyword>
<dbReference type="EMBL" id="JAYKXN010000008">
    <property type="protein sequence ID" value="KAK7262417.1"/>
    <property type="molecule type" value="Genomic_DNA"/>
</dbReference>
<proteinExistence type="inferred from homology"/>
<dbReference type="PANTHER" id="PTHR46913">
    <property type="entry name" value="RING-H2 FINGER PROTEIN ATL16"/>
    <property type="match status" value="1"/>
</dbReference>
<dbReference type="GO" id="GO:0016567">
    <property type="term" value="P:protein ubiquitination"/>
    <property type="evidence" value="ECO:0007669"/>
    <property type="project" value="InterPro"/>
</dbReference>
<dbReference type="Pfam" id="PF13639">
    <property type="entry name" value="zf-RING_2"/>
    <property type="match status" value="1"/>
</dbReference>
<keyword evidence="18" id="KW-1185">Reference proteome</keyword>
<evidence type="ECO:0000313" key="18">
    <source>
        <dbReference type="Proteomes" id="UP001359559"/>
    </source>
</evidence>
<dbReference type="SUPFAM" id="SSF57850">
    <property type="entry name" value="RING/U-box"/>
    <property type="match status" value="1"/>
</dbReference>
<dbReference type="Gene3D" id="3.30.40.10">
    <property type="entry name" value="Zinc/RING finger domain, C3HC4 (zinc finger)"/>
    <property type="match status" value="1"/>
</dbReference>
<reference evidence="17 18" key="1">
    <citation type="submission" date="2024-01" db="EMBL/GenBank/DDBJ databases">
        <title>The genomes of 5 underutilized Papilionoideae crops provide insights into root nodulation and disease resistance.</title>
        <authorList>
            <person name="Yuan L."/>
        </authorList>
    </citation>
    <scope>NUCLEOTIDE SEQUENCE [LARGE SCALE GENOMIC DNA]</scope>
    <source>
        <strain evidence="17">LY-2023</strain>
        <tissue evidence="17">Leaf</tissue>
    </source>
</reference>
<evidence type="ECO:0000256" key="12">
    <source>
        <dbReference type="ARBA" id="ARBA00023136"/>
    </source>
</evidence>
<dbReference type="InterPro" id="IPR001841">
    <property type="entry name" value="Znf_RING"/>
</dbReference>
<evidence type="ECO:0000256" key="13">
    <source>
        <dbReference type="ARBA" id="ARBA00024209"/>
    </source>
</evidence>
<dbReference type="FunFam" id="3.30.40.10:FF:000187">
    <property type="entry name" value="E3 ubiquitin-protein ligase ATL6"/>
    <property type="match status" value="1"/>
</dbReference>
<dbReference type="InterPro" id="IPR013083">
    <property type="entry name" value="Znf_RING/FYVE/PHD"/>
</dbReference>
<evidence type="ECO:0000256" key="7">
    <source>
        <dbReference type="ARBA" id="ARBA00022723"/>
    </source>
</evidence>
<evidence type="ECO:0000313" key="17">
    <source>
        <dbReference type="EMBL" id="KAK7262417.1"/>
    </source>
</evidence>
<keyword evidence="12 15" id="KW-0472">Membrane</keyword>
<evidence type="ECO:0000256" key="6">
    <source>
        <dbReference type="ARBA" id="ARBA00022692"/>
    </source>
</evidence>
<evidence type="ECO:0000256" key="15">
    <source>
        <dbReference type="SAM" id="Phobius"/>
    </source>
</evidence>
<accession>A0AAN9I1L3</accession>
<evidence type="ECO:0000256" key="1">
    <source>
        <dbReference type="ARBA" id="ARBA00000900"/>
    </source>
</evidence>
<evidence type="ECO:0000256" key="2">
    <source>
        <dbReference type="ARBA" id="ARBA00004167"/>
    </source>
</evidence>
<evidence type="ECO:0000256" key="8">
    <source>
        <dbReference type="ARBA" id="ARBA00022771"/>
    </source>
</evidence>
<keyword evidence="10" id="KW-0862">Zinc</keyword>
<evidence type="ECO:0000256" key="14">
    <source>
        <dbReference type="PROSITE-ProRule" id="PRU00175"/>
    </source>
</evidence>
<evidence type="ECO:0000259" key="16">
    <source>
        <dbReference type="PROSITE" id="PS50089"/>
    </source>
</evidence>
<evidence type="ECO:0000256" key="11">
    <source>
        <dbReference type="ARBA" id="ARBA00022989"/>
    </source>
</evidence>
<keyword evidence="7" id="KW-0479">Metal-binding</keyword>
<comment type="pathway">
    <text evidence="3">Protein modification; protein ubiquitination.</text>
</comment>
<dbReference type="GO" id="GO:0008270">
    <property type="term" value="F:zinc ion binding"/>
    <property type="evidence" value="ECO:0007669"/>
    <property type="project" value="UniProtKB-KW"/>
</dbReference>
<dbReference type="InterPro" id="IPR044600">
    <property type="entry name" value="ATL1/ATL16-like"/>
</dbReference>
<protein>
    <recommendedName>
        <fullName evidence="4">RING-type E3 ubiquitin transferase</fullName>
        <ecNumber evidence="4">2.3.2.27</ecNumber>
    </recommendedName>
</protein>
<feature type="transmembrane region" description="Helical" evidence="15">
    <location>
        <begin position="20"/>
        <end position="50"/>
    </location>
</feature>
<dbReference type="AlphaFoldDB" id="A0AAN9I1L3"/>
<evidence type="ECO:0000256" key="9">
    <source>
        <dbReference type="ARBA" id="ARBA00022786"/>
    </source>
</evidence>
<comment type="similarity">
    <text evidence="13">Belongs to the RING-type zinc finger family. ATL subfamily.</text>
</comment>